<sequence length="70" mass="7768">MKVLIRSKVPECPVLSTLRIRLIHATTSCELGFEGLSKLINPDLMYSLISRLSGEEPCGNGKLELILRIT</sequence>
<accession>A0A1B0BYQ2</accession>
<protein>
    <submittedName>
        <fullName evidence="1">Uncharacterized protein</fullName>
    </submittedName>
</protein>
<keyword evidence="2" id="KW-1185">Reference proteome</keyword>
<dbReference type="AlphaFoldDB" id="A0A1B0BYQ2"/>
<reference evidence="2" key="1">
    <citation type="submission" date="2015-01" db="EMBL/GenBank/DDBJ databases">
        <authorList>
            <person name="Aksoy S."/>
            <person name="Warren W."/>
            <person name="Wilson R.K."/>
        </authorList>
    </citation>
    <scope>NUCLEOTIDE SEQUENCE [LARGE SCALE GENOMIC DNA]</scope>
    <source>
        <strain evidence="2">IAEA</strain>
    </source>
</reference>
<organism evidence="1 2">
    <name type="scientific">Glossina palpalis gambiensis</name>
    <dbReference type="NCBI Taxonomy" id="67801"/>
    <lineage>
        <taxon>Eukaryota</taxon>
        <taxon>Metazoa</taxon>
        <taxon>Ecdysozoa</taxon>
        <taxon>Arthropoda</taxon>
        <taxon>Hexapoda</taxon>
        <taxon>Insecta</taxon>
        <taxon>Pterygota</taxon>
        <taxon>Neoptera</taxon>
        <taxon>Endopterygota</taxon>
        <taxon>Diptera</taxon>
        <taxon>Brachycera</taxon>
        <taxon>Muscomorpha</taxon>
        <taxon>Hippoboscoidea</taxon>
        <taxon>Glossinidae</taxon>
        <taxon>Glossina</taxon>
    </lineage>
</organism>
<evidence type="ECO:0000313" key="2">
    <source>
        <dbReference type="Proteomes" id="UP000092460"/>
    </source>
</evidence>
<dbReference type="Proteomes" id="UP000092460">
    <property type="component" value="Unassembled WGS sequence"/>
</dbReference>
<evidence type="ECO:0000313" key="1">
    <source>
        <dbReference type="EnsemblMetazoa" id="GPPI044429-PA"/>
    </source>
</evidence>
<dbReference type="STRING" id="67801.A0A1B0BYQ2"/>
<dbReference type="EMBL" id="JXJN01022758">
    <property type="status" value="NOT_ANNOTATED_CDS"/>
    <property type="molecule type" value="Genomic_DNA"/>
</dbReference>
<dbReference type="VEuPathDB" id="VectorBase:GPPI044429"/>
<dbReference type="EnsemblMetazoa" id="GPPI044429-RA">
    <property type="protein sequence ID" value="GPPI044429-PA"/>
    <property type="gene ID" value="GPPI044429"/>
</dbReference>
<reference evidence="1" key="2">
    <citation type="submission" date="2020-05" db="UniProtKB">
        <authorList>
            <consortium name="EnsemblMetazoa"/>
        </authorList>
    </citation>
    <scope>IDENTIFICATION</scope>
    <source>
        <strain evidence="1">IAEA</strain>
    </source>
</reference>
<proteinExistence type="predicted"/>
<name>A0A1B0BYQ2_9MUSC</name>